<proteinExistence type="predicted"/>
<dbReference type="Proteomes" id="UP001202289">
    <property type="component" value="Unassembled WGS sequence"/>
</dbReference>
<evidence type="ECO:0000313" key="2">
    <source>
        <dbReference type="Proteomes" id="UP001202289"/>
    </source>
</evidence>
<accession>A0ACC6A3Z0</accession>
<comment type="caution">
    <text evidence="1">The sequence shown here is derived from an EMBL/GenBank/DDBJ whole genome shotgun (WGS) entry which is preliminary data.</text>
</comment>
<keyword evidence="2" id="KW-1185">Reference proteome</keyword>
<organism evidence="1 2">
    <name type="scientific">Bacillus cytotoxicus</name>
    <dbReference type="NCBI Taxonomy" id="580165"/>
    <lineage>
        <taxon>Bacteria</taxon>
        <taxon>Bacillati</taxon>
        <taxon>Bacillota</taxon>
        <taxon>Bacilli</taxon>
        <taxon>Bacillales</taxon>
        <taxon>Bacillaceae</taxon>
        <taxon>Bacillus</taxon>
        <taxon>Bacillus cereus group</taxon>
    </lineage>
</organism>
<dbReference type="EMBL" id="JAMBOP010000004">
    <property type="protein sequence ID" value="MCM3735300.1"/>
    <property type="molecule type" value="Genomic_DNA"/>
</dbReference>
<reference evidence="1" key="1">
    <citation type="submission" date="2022-05" db="EMBL/GenBank/DDBJ databases">
        <title>Comparative Genomics of Spacecraft Associated Microbes.</title>
        <authorList>
            <person name="Tran M.T."/>
            <person name="Wright A."/>
            <person name="Seuylemezian A."/>
            <person name="Eisen J."/>
            <person name="Coil D."/>
        </authorList>
    </citation>
    <scope>NUCLEOTIDE SEQUENCE</scope>
    <source>
        <strain evidence="1">FAIRING 10M-2.2</strain>
    </source>
</reference>
<gene>
    <name evidence="1" type="ORF">M3215_05580</name>
</gene>
<protein>
    <submittedName>
        <fullName evidence="1">Uncharacterized protein</fullName>
    </submittedName>
</protein>
<sequence>MSVKNDACLTNEAVLIQSVVCSKKIRLIAHSNACVRRIKNKNIQFVPDLMSIKLTGTLLKDLIVIQGSIKGSIVIDGKCLQKITLLFQDETVCEDVCPGDILKHTDPILEGVLPPQVILEEEHHDNCVVFKVILSIQATVVREKLATISVSIIGDINENRCQPQFTPTSIITCEVPRKSCEVPREPCECHHCNDDDDDSPYIYEDSDNETE</sequence>
<evidence type="ECO:0000313" key="1">
    <source>
        <dbReference type="EMBL" id="MCM3735300.1"/>
    </source>
</evidence>
<name>A0ACC6A3Z0_9BACI</name>